<evidence type="ECO:0000313" key="1">
    <source>
        <dbReference type="EMBL" id="PWN47178.1"/>
    </source>
</evidence>
<dbReference type="Proteomes" id="UP000245626">
    <property type="component" value="Unassembled WGS sequence"/>
</dbReference>
<dbReference type="EMBL" id="KZ820513">
    <property type="protein sequence ID" value="PWN47178.1"/>
    <property type="molecule type" value="Genomic_DNA"/>
</dbReference>
<keyword evidence="2" id="KW-1185">Reference proteome</keyword>
<accession>A0ACD0NMV6</accession>
<organism evidence="1 2">
    <name type="scientific">Violaceomyces palustris</name>
    <dbReference type="NCBI Taxonomy" id="1673888"/>
    <lineage>
        <taxon>Eukaryota</taxon>
        <taxon>Fungi</taxon>
        <taxon>Dikarya</taxon>
        <taxon>Basidiomycota</taxon>
        <taxon>Ustilaginomycotina</taxon>
        <taxon>Ustilaginomycetes</taxon>
        <taxon>Violaceomycetales</taxon>
        <taxon>Violaceomycetaceae</taxon>
        <taxon>Violaceomyces</taxon>
    </lineage>
</organism>
<name>A0ACD0NMV6_9BASI</name>
<reference evidence="1 2" key="1">
    <citation type="journal article" date="2018" name="Mol. Biol. Evol.">
        <title>Broad Genomic Sampling Reveals a Smut Pathogenic Ancestry of the Fungal Clade Ustilaginomycotina.</title>
        <authorList>
            <person name="Kijpornyongpan T."/>
            <person name="Mondo S.J."/>
            <person name="Barry K."/>
            <person name="Sandor L."/>
            <person name="Lee J."/>
            <person name="Lipzen A."/>
            <person name="Pangilinan J."/>
            <person name="LaButti K."/>
            <person name="Hainaut M."/>
            <person name="Henrissat B."/>
            <person name="Grigoriev I.V."/>
            <person name="Spatafora J.W."/>
            <person name="Aime M.C."/>
        </authorList>
    </citation>
    <scope>NUCLEOTIDE SEQUENCE [LARGE SCALE GENOMIC DNA]</scope>
    <source>
        <strain evidence="1 2">SA 807</strain>
    </source>
</reference>
<protein>
    <submittedName>
        <fullName evidence="1">Uncharacterized protein</fullName>
    </submittedName>
</protein>
<evidence type="ECO:0000313" key="2">
    <source>
        <dbReference type="Proteomes" id="UP000245626"/>
    </source>
</evidence>
<sequence>MKKGQDRACGTRTSLVFSFLFLSPLGLENPVKGEEGGGDKKQVLGQEQVEGSSSRPRPQASVSNRLPLDTPLKDVSIRPDGSCS</sequence>
<proteinExistence type="predicted"/>
<gene>
    <name evidence="1" type="ORF">IE53DRAFT_390678</name>
</gene>